<evidence type="ECO:0000256" key="2">
    <source>
        <dbReference type="SAM" id="SignalP"/>
    </source>
</evidence>
<name>A0A9P5NKR6_GYMJU</name>
<sequence>MSFRMLAVSAFLVLHFLAGFASPIVTGAQDELVKVPGGYLLKSNVHAVPEGGRIVHSSDSVQLIDAGGRVLHYASLSRSKPAFTRLNRPSSEVRRNLESAIVAAIWDAPSIFTFTSDWIVPPAPQKYSNQLLYYFSALLPPSGDAFIQPVLQYGPSVAGGGAYWSVGSWFIAGDTGYYTNLTQVLSGEQNVYPFILDEDEFLGTPTTHAWYCGFEFHQQESSLNIQTSETFNVAYVALEAYNAISLLNLPGQTTNIVNIAIANDDNEFSSPIPWTLFNDTADGITMKVVSASNGDGAALQIQYVGNSSSKQGLEGERVEEQLTMKTSRRH</sequence>
<feature type="compositionally biased region" description="Basic and acidic residues" evidence="1">
    <location>
        <begin position="313"/>
        <end position="322"/>
    </location>
</feature>
<feature type="chain" id="PRO_5040473251" evidence="2">
    <location>
        <begin position="22"/>
        <end position="330"/>
    </location>
</feature>
<reference evidence="3" key="1">
    <citation type="submission" date="2020-11" db="EMBL/GenBank/DDBJ databases">
        <authorList>
            <consortium name="DOE Joint Genome Institute"/>
            <person name="Ahrendt S."/>
            <person name="Riley R."/>
            <person name="Andreopoulos W."/>
            <person name="LaButti K."/>
            <person name="Pangilinan J."/>
            <person name="Ruiz-duenas F.J."/>
            <person name="Barrasa J.M."/>
            <person name="Sanchez-Garcia M."/>
            <person name="Camarero S."/>
            <person name="Miyauchi S."/>
            <person name="Serrano A."/>
            <person name="Linde D."/>
            <person name="Babiker R."/>
            <person name="Drula E."/>
            <person name="Ayuso-Fernandez I."/>
            <person name="Pacheco R."/>
            <person name="Padilla G."/>
            <person name="Ferreira P."/>
            <person name="Barriuso J."/>
            <person name="Kellner H."/>
            <person name="Castanera R."/>
            <person name="Alfaro M."/>
            <person name="Ramirez L."/>
            <person name="Pisabarro A.G."/>
            <person name="Kuo A."/>
            <person name="Tritt A."/>
            <person name="Lipzen A."/>
            <person name="He G."/>
            <person name="Yan M."/>
            <person name="Ng V."/>
            <person name="Cullen D."/>
            <person name="Martin F."/>
            <person name="Rosso M.-N."/>
            <person name="Henrissat B."/>
            <person name="Hibbett D."/>
            <person name="Martinez A.T."/>
            <person name="Grigoriev I.V."/>
        </authorList>
    </citation>
    <scope>NUCLEOTIDE SEQUENCE</scope>
    <source>
        <strain evidence="3">AH 44721</strain>
    </source>
</reference>
<organism evidence="3 4">
    <name type="scientific">Gymnopilus junonius</name>
    <name type="common">Spectacular rustgill mushroom</name>
    <name type="synonym">Gymnopilus spectabilis subsp. junonius</name>
    <dbReference type="NCBI Taxonomy" id="109634"/>
    <lineage>
        <taxon>Eukaryota</taxon>
        <taxon>Fungi</taxon>
        <taxon>Dikarya</taxon>
        <taxon>Basidiomycota</taxon>
        <taxon>Agaricomycotina</taxon>
        <taxon>Agaricomycetes</taxon>
        <taxon>Agaricomycetidae</taxon>
        <taxon>Agaricales</taxon>
        <taxon>Agaricineae</taxon>
        <taxon>Hymenogastraceae</taxon>
        <taxon>Gymnopilus</taxon>
    </lineage>
</organism>
<keyword evidence="4" id="KW-1185">Reference proteome</keyword>
<dbReference type="EMBL" id="JADNYJ010000046">
    <property type="protein sequence ID" value="KAF8900694.1"/>
    <property type="molecule type" value="Genomic_DNA"/>
</dbReference>
<keyword evidence="2" id="KW-0732">Signal</keyword>
<accession>A0A9P5NKR6</accession>
<evidence type="ECO:0000313" key="4">
    <source>
        <dbReference type="Proteomes" id="UP000724874"/>
    </source>
</evidence>
<feature type="signal peptide" evidence="2">
    <location>
        <begin position="1"/>
        <end position="21"/>
    </location>
</feature>
<evidence type="ECO:0000313" key="3">
    <source>
        <dbReference type="EMBL" id="KAF8900694.1"/>
    </source>
</evidence>
<dbReference type="AlphaFoldDB" id="A0A9P5NKR6"/>
<dbReference type="Proteomes" id="UP000724874">
    <property type="component" value="Unassembled WGS sequence"/>
</dbReference>
<proteinExistence type="predicted"/>
<evidence type="ECO:0000256" key="1">
    <source>
        <dbReference type="SAM" id="MobiDB-lite"/>
    </source>
</evidence>
<gene>
    <name evidence="3" type="ORF">CPB84DRAFT_1847156</name>
</gene>
<protein>
    <submittedName>
        <fullName evidence="3">Uncharacterized protein</fullName>
    </submittedName>
</protein>
<dbReference type="OrthoDB" id="3042011at2759"/>
<comment type="caution">
    <text evidence="3">The sequence shown here is derived from an EMBL/GenBank/DDBJ whole genome shotgun (WGS) entry which is preliminary data.</text>
</comment>
<feature type="region of interest" description="Disordered" evidence="1">
    <location>
        <begin position="310"/>
        <end position="330"/>
    </location>
</feature>